<dbReference type="Gramene" id="ONK54879">
    <property type="protein sequence ID" value="ONK54879"/>
    <property type="gene ID" value="A4U43_UnF10180"/>
</dbReference>
<accession>A0A1R3L5I0</accession>
<dbReference type="Proteomes" id="UP000243459">
    <property type="component" value="Unassembled WGS sequence"/>
</dbReference>
<evidence type="ECO:0000313" key="2">
    <source>
        <dbReference type="Proteomes" id="UP000243459"/>
    </source>
</evidence>
<organism evidence="1 2">
    <name type="scientific">Asparagus officinalis</name>
    <name type="common">Garden asparagus</name>
    <dbReference type="NCBI Taxonomy" id="4686"/>
    <lineage>
        <taxon>Eukaryota</taxon>
        <taxon>Viridiplantae</taxon>
        <taxon>Streptophyta</taxon>
        <taxon>Embryophyta</taxon>
        <taxon>Tracheophyta</taxon>
        <taxon>Spermatophyta</taxon>
        <taxon>Magnoliopsida</taxon>
        <taxon>Liliopsida</taxon>
        <taxon>Asparagales</taxon>
        <taxon>Asparagaceae</taxon>
        <taxon>Asparagoideae</taxon>
        <taxon>Asparagus</taxon>
    </lineage>
</organism>
<dbReference type="EMBL" id="KV864026">
    <property type="protein sequence ID" value="ONK54879.1"/>
    <property type="molecule type" value="Genomic_DNA"/>
</dbReference>
<keyword evidence="2" id="KW-1185">Reference proteome</keyword>
<feature type="non-terminal residue" evidence="1">
    <location>
        <position position="1"/>
    </location>
</feature>
<dbReference type="AlphaFoldDB" id="A0A1R3L5I0"/>
<name>A0A1R3L5I0_ASPOF</name>
<proteinExistence type="predicted"/>
<gene>
    <name evidence="1" type="ORF">A4U43_UnF10180</name>
</gene>
<reference evidence="2" key="1">
    <citation type="journal article" date="2017" name="Nat. Commun.">
        <title>The asparagus genome sheds light on the origin and evolution of a young Y chromosome.</title>
        <authorList>
            <person name="Harkess A."/>
            <person name="Zhou J."/>
            <person name="Xu C."/>
            <person name="Bowers J.E."/>
            <person name="Van der Hulst R."/>
            <person name="Ayyampalayam S."/>
            <person name="Mercati F."/>
            <person name="Riccardi P."/>
            <person name="McKain M.R."/>
            <person name="Kakrana A."/>
            <person name="Tang H."/>
            <person name="Ray J."/>
            <person name="Groenendijk J."/>
            <person name="Arikit S."/>
            <person name="Mathioni S.M."/>
            <person name="Nakano M."/>
            <person name="Shan H."/>
            <person name="Telgmann-Rauber A."/>
            <person name="Kanno A."/>
            <person name="Yue Z."/>
            <person name="Chen H."/>
            <person name="Li W."/>
            <person name="Chen Y."/>
            <person name="Xu X."/>
            <person name="Zhang Y."/>
            <person name="Luo S."/>
            <person name="Chen H."/>
            <person name="Gao J."/>
            <person name="Mao Z."/>
            <person name="Pires J.C."/>
            <person name="Luo M."/>
            <person name="Kudrna D."/>
            <person name="Wing R.A."/>
            <person name="Meyers B.C."/>
            <person name="Yi K."/>
            <person name="Kong H."/>
            <person name="Lavrijsen P."/>
            <person name="Sunseri F."/>
            <person name="Falavigna A."/>
            <person name="Ye Y."/>
            <person name="Leebens-Mack J.H."/>
            <person name="Chen G."/>
        </authorList>
    </citation>
    <scope>NUCLEOTIDE SEQUENCE [LARGE SCALE GENOMIC DNA]</scope>
    <source>
        <strain evidence="2">cv. DH0086</strain>
    </source>
</reference>
<protein>
    <submittedName>
        <fullName evidence="1">Uncharacterized protein</fullName>
    </submittedName>
</protein>
<sequence length="56" mass="6708">IRRGFGFRAKMRKCEKNCTIIRYDQGEVGYLHKGLDLSKELFFYKLVANLNFTEWC</sequence>
<evidence type="ECO:0000313" key="1">
    <source>
        <dbReference type="EMBL" id="ONK54879.1"/>
    </source>
</evidence>
<feature type="non-terminal residue" evidence="1">
    <location>
        <position position="56"/>
    </location>
</feature>